<dbReference type="PROSITE" id="PS51375">
    <property type="entry name" value="PPR"/>
    <property type="match status" value="3"/>
</dbReference>
<dbReference type="Gene3D" id="1.20.5.420">
    <property type="entry name" value="Immunoglobulin FC, subunit C"/>
    <property type="match status" value="1"/>
</dbReference>
<dbReference type="SUPFAM" id="SSF48452">
    <property type="entry name" value="TPR-like"/>
    <property type="match status" value="1"/>
</dbReference>
<evidence type="ECO:0000256" key="6">
    <source>
        <dbReference type="SAM" id="MobiDB-lite"/>
    </source>
</evidence>
<sequence>MSDSELNRKRLAMGIVEYLDKSVTENLVSGDAAESLEIAKQCIADAFQIDTEDAAQAKELSLKPFSLDKVFEVYLNAQAKVGSTAADTTTESPAEAPASSGPSEEDRKRAEEFKAEGNALVAAKDYPAAIAAYTKAIEIVDDNAVYYGNRAAAYSQNNDHAEAVDDAEKALKIDPNYVRGYSRLGRAFFGLGKLKEAAEAYEKGLEMDPGNAVMRSSLDAVKSRLGSSSDISRSSPAAAADSSTGAGAGAGAGAGGFDFASIMNNPALMSMAQNMMANGGLDRLMSNPAISQMANNYASSGQMPSMSDLMSNPDIANLASSFSGTGGSGSDSGNNSGANPLASLLNNPGLMNMAQQFMGNNSNRNNGGNSNSNNGAAAIKRRSAVTQLRRYYVCQRLSIRDRINLDDTRVSTSRKQHLFLQLARYSKKGIPDGNPDENRPFRADGLDKVLMRSYSPYLTKFYQLLSADKRATLQSYSDALSRSTAGGRHLYQLYQTLRKQQLHVYLNARAMQLLMSRLSTDKATPNEDPKSQTSNIILELIGDYDTIGYRPGTAEYASLVQALSHEIGREKDALQLLDDIVNSSEIGPFVRVSRKRSSKSIPVHQRILTDAEIERIDKSLLKADQQQHQTQQHYNHGKDGAINADDIPDLLDSRDPDRIQQLVLERRRQRQQQQQQKLDQRGNSLLVSRLLYHAAMNGFAQIYHVRGVVEVLGRMLETATCVPFRIARHMMPNDDTWDIVGKVLVRQRDRPTFVKVWIEFMSRGARPPASLSRSLVQMLVRQSCIEQAVWVMRISRCLPDVGDRLPMSSHAEDRVPWDLKVQTMYVASALDAATSLDSTLMTREDAMIQGKAAAQLPLLAPPDADMYSYLIGGAVRAKNTKLAEHLFGELVDAGAAPDGATYGHLAAMYADKGQIERVFIIARDMMVRRYQLLARDSAQQGRSMTPAALDALKLKIHRHALRLQADIECIAPLLQLYVQGNREKEALLLLRSWNRIYQQHVPAEKLALALLHVYKSPEDSASVDGLLPRLVSKLEEDNQTDHKQEHGNGQEGQRTAPAIQPAAGADAAQLLGVYMETIKTHIRAHNLPGIISALREIEGHGLQPSHAIWDTAMRGFLREQALDLFDTTHAYLRDALSMPLSLPLYSMWMRSLRNHGDVAGVQSAFDELLELGQIPTQQHYLYLVQTYAYNGWIERAMSIIDGLRRPQSQLRPGLNLNIAAIEAQVACGNLDRAESELRYLLDTTPLPKSSIPARPFNYLIIGYLYSGNGRSAMSVYEKMLRLGVKPDTYTFAILMHSYSLAKDLDNCMRVFNEMIRIGVSPDLVVYTILISTFGAARKAGSAELVFNQVAQEQDMSRLQMSSSNPNSPFTSAPGAAIAEDALDIYTEDPGRDNWPSLMSTMGSASAGLGSLSEQMRARSFFNLDPIIYIAMLKVYQQVQRPMKALATWDRLIKNFPVVQWNSREGGVMAKTLHFTAQFHLPAWTLLLQTVRHSIGVPRVLTRSYLMINYFVTPLYPPAMSKVLIKRRGIKEYIRGFVGKGSEDSVFRAFSRNMVMRAQLADAVEAELDERIAVDHKFCVRQRYLQPRPVFCPEKAFANYNYWAPRGASLDQDMSISAPDGSAANSKQPTTDSDSDLFDSDGQFITSTAKDIAAIVSQRWNDLEKSGFKFNNIHVAIYLPCMLLGRQYTELARFLSAVQPRSSEVDNSSPNSSNYRYCNIAIPPYVTAMLVRQIKVLRRQLLVDRDKRIILDALLNKDGSLHREYRESTK</sequence>
<organism evidence="8 9">
    <name type="scientific">Coemansia interrupta</name>
    <dbReference type="NCBI Taxonomy" id="1126814"/>
    <lineage>
        <taxon>Eukaryota</taxon>
        <taxon>Fungi</taxon>
        <taxon>Fungi incertae sedis</taxon>
        <taxon>Zoopagomycota</taxon>
        <taxon>Kickxellomycotina</taxon>
        <taxon>Kickxellomycetes</taxon>
        <taxon>Kickxellales</taxon>
        <taxon>Kickxellaceae</taxon>
        <taxon>Coemansia</taxon>
    </lineage>
</organism>
<keyword evidence="2" id="KW-0677">Repeat</keyword>
<evidence type="ECO:0000256" key="5">
    <source>
        <dbReference type="PROSITE-ProRule" id="PRU00708"/>
    </source>
</evidence>
<dbReference type="SMART" id="SM00028">
    <property type="entry name" value="TPR"/>
    <property type="match status" value="3"/>
</dbReference>
<protein>
    <submittedName>
        <fullName evidence="8">Small glutamine-rich tetratricopeptide repeat-containing protein 2</fullName>
    </submittedName>
</protein>
<dbReference type="GO" id="GO:0006620">
    <property type="term" value="P:post-translational protein targeting to endoplasmic reticulum membrane"/>
    <property type="evidence" value="ECO:0007669"/>
    <property type="project" value="TreeGrafter"/>
</dbReference>
<feature type="region of interest" description="Disordered" evidence="6">
    <location>
        <begin position="82"/>
        <end position="111"/>
    </location>
</feature>
<dbReference type="PROSITE" id="PS50293">
    <property type="entry name" value="TPR_REGION"/>
    <property type="match status" value="1"/>
</dbReference>
<evidence type="ECO:0000256" key="1">
    <source>
        <dbReference type="ARBA" id="ARBA00008175"/>
    </source>
</evidence>
<feature type="region of interest" description="Disordered" evidence="6">
    <location>
        <begin position="320"/>
        <end position="342"/>
    </location>
</feature>
<dbReference type="OrthoDB" id="185373at2759"/>
<evidence type="ECO:0000313" key="8">
    <source>
        <dbReference type="EMBL" id="KAJ2781148.1"/>
    </source>
</evidence>
<dbReference type="NCBIfam" id="TIGR00756">
    <property type="entry name" value="PPR"/>
    <property type="match status" value="2"/>
</dbReference>
<feature type="repeat" description="TPR" evidence="4">
    <location>
        <begin position="110"/>
        <end position="143"/>
    </location>
</feature>
<feature type="region of interest" description="Disordered" evidence="6">
    <location>
        <begin position="1037"/>
        <end position="1056"/>
    </location>
</feature>
<accession>A0A9W8HBF9</accession>
<dbReference type="Pfam" id="PF16546">
    <property type="entry name" value="SGTA_dimer"/>
    <property type="match status" value="1"/>
</dbReference>
<proteinExistence type="inferred from homology"/>
<feature type="compositionally biased region" description="Low complexity" evidence="6">
    <location>
        <begin position="83"/>
        <end position="102"/>
    </location>
</feature>
<dbReference type="InterPro" id="IPR047150">
    <property type="entry name" value="SGT"/>
</dbReference>
<dbReference type="InterPro" id="IPR019734">
    <property type="entry name" value="TPR_rpt"/>
</dbReference>
<feature type="repeat" description="PPR" evidence="5">
    <location>
        <begin position="1252"/>
        <end position="1286"/>
    </location>
</feature>
<dbReference type="InterPro" id="IPR002885">
    <property type="entry name" value="PPR_rpt"/>
</dbReference>
<dbReference type="Pfam" id="PF00515">
    <property type="entry name" value="TPR_1"/>
    <property type="match status" value="1"/>
</dbReference>
<keyword evidence="3 4" id="KW-0802">TPR repeat</keyword>
<feature type="region of interest" description="Disordered" evidence="6">
    <location>
        <begin position="225"/>
        <end position="245"/>
    </location>
</feature>
<feature type="region of interest" description="Disordered" evidence="6">
    <location>
        <begin position="1613"/>
        <end position="1636"/>
    </location>
</feature>
<dbReference type="PANTHER" id="PTHR45831:SF2">
    <property type="entry name" value="LD24721P"/>
    <property type="match status" value="1"/>
</dbReference>
<feature type="region of interest" description="Disordered" evidence="6">
    <location>
        <begin position="356"/>
        <end position="375"/>
    </location>
</feature>
<dbReference type="InterPro" id="IPR011990">
    <property type="entry name" value="TPR-like_helical_dom_sf"/>
</dbReference>
<feature type="repeat" description="TPR" evidence="4">
    <location>
        <begin position="178"/>
        <end position="211"/>
    </location>
</feature>
<dbReference type="Pfam" id="PF07719">
    <property type="entry name" value="TPR_2"/>
    <property type="match status" value="1"/>
</dbReference>
<evidence type="ECO:0000256" key="3">
    <source>
        <dbReference type="ARBA" id="ARBA00022803"/>
    </source>
</evidence>
<feature type="repeat" description="TPR" evidence="4">
    <location>
        <begin position="144"/>
        <end position="177"/>
    </location>
</feature>
<feature type="repeat" description="PPR" evidence="5">
    <location>
        <begin position="863"/>
        <end position="897"/>
    </location>
</feature>
<comment type="caution">
    <text evidence="8">The sequence shown here is derived from an EMBL/GenBank/DDBJ whole genome shotgun (WGS) entry which is preliminary data.</text>
</comment>
<feature type="compositionally biased region" description="Low complexity" evidence="6">
    <location>
        <begin position="359"/>
        <end position="375"/>
    </location>
</feature>
<dbReference type="EMBL" id="JANBUM010000220">
    <property type="protein sequence ID" value="KAJ2781148.1"/>
    <property type="molecule type" value="Genomic_DNA"/>
</dbReference>
<dbReference type="GO" id="GO:0072380">
    <property type="term" value="C:TRC complex"/>
    <property type="evidence" value="ECO:0007669"/>
    <property type="project" value="TreeGrafter"/>
</dbReference>
<dbReference type="Pfam" id="PF13812">
    <property type="entry name" value="PPR_3"/>
    <property type="match status" value="1"/>
</dbReference>
<dbReference type="InterPro" id="IPR032374">
    <property type="entry name" value="SGTA_dimer"/>
</dbReference>
<evidence type="ECO:0000256" key="4">
    <source>
        <dbReference type="PROSITE-ProRule" id="PRU00339"/>
    </source>
</evidence>
<feature type="compositionally biased region" description="Basic and acidic residues" evidence="6">
    <location>
        <begin position="1037"/>
        <end position="1048"/>
    </location>
</feature>
<evidence type="ECO:0000313" key="9">
    <source>
        <dbReference type="Proteomes" id="UP001140172"/>
    </source>
</evidence>
<dbReference type="InterPro" id="IPR013105">
    <property type="entry name" value="TPR_2"/>
</dbReference>
<gene>
    <name evidence="8" type="primary">sgt2</name>
    <name evidence="8" type="ORF">GGI15_003309</name>
</gene>
<dbReference type="PROSITE" id="PS50005">
    <property type="entry name" value="TPR"/>
    <property type="match status" value="3"/>
</dbReference>
<feature type="non-terminal residue" evidence="8">
    <location>
        <position position="1769"/>
    </location>
</feature>
<reference evidence="8" key="1">
    <citation type="submission" date="2022-07" db="EMBL/GenBank/DDBJ databases">
        <title>Phylogenomic reconstructions and comparative analyses of Kickxellomycotina fungi.</title>
        <authorList>
            <person name="Reynolds N.K."/>
            <person name="Stajich J.E."/>
            <person name="Barry K."/>
            <person name="Grigoriev I.V."/>
            <person name="Crous P."/>
            <person name="Smith M.E."/>
        </authorList>
    </citation>
    <scope>NUCLEOTIDE SEQUENCE</scope>
    <source>
        <strain evidence="8">BCRC 34489</strain>
    </source>
</reference>
<dbReference type="GO" id="GO:0060090">
    <property type="term" value="F:molecular adaptor activity"/>
    <property type="evidence" value="ECO:0007669"/>
    <property type="project" value="TreeGrafter"/>
</dbReference>
<dbReference type="Proteomes" id="UP001140172">
    <property type="component" value="Unassembled WGS sequence"/>
</dbReference>
<feature type="domain" description="SGTA homodimerisation" evidence="7">
    <location>
        <begin position="7"/>
        <end position="73"/>
    </location>
</feature>
<dbReference type="GO" id="GO:0016020">
    <property type="term" value="C:membrane"/>
    <property type="evidence" value="ECO:0007669"/>
    <property type="project" value="TreeGrafter"/>
</dbReference>
<dbReference type="PANTHER" id="PTHR45831">
    <property type="entry name" value="LD24721P"/>
    <property type="match status" value="1"/>
</dbReference>
<comment type="similarity">
    <text evidence="1">Belongs to the SGT family.</text>
</comment>
<feature type="region of interest" description="Disordered" evidence="6">
    <location>
        <begin position="623"/>
        <end position="652"/>
    </location>
</feature>
<feature type="repeat" description="PPR" evidence="5">
    <location>
        <begin position="1287"/>
        <end position="1321"/>
    </location>
</feature>
<dbReference type="Gene3D" id="1.25.40.10">
    <property type="entry name" value="Tetratricopeptide repeat domain"/>
    <property type="match status" value="4"/>
</dbReference>
<evidence type="ECO:0000259" key="7">
    <source>
        <dbReference type="Pfam" id="PF16546"/>
    </source>
</evidence>
<evidence type="ECO:0000256" key="2">
    <source>
        <dbReference type="ARBA" id="ARBA00022737"/>
    </source>
</evidence>
<name>A0A9W8HBF9_9FUNG</name>
<keyword evidence="9" id="KW-1185">Reference proteome</keyword>